<proteinExistence type="predicted"/>
<gene>
    <name evidence="1" type="ORF">QQZ08_009519</name>
</gene>
<sequence length="148" mass="16659">MTVWVSFEEKSWVDLNEKSSTQSQVVGMSFIDGTHAVLPISEDVTALAYAYMDEDVSLDGGVLGLILQTKSQKWRYTILLLRRNGEHYQRIGLVRVSSWNKTRAAAVGNSDPPMVYVNSEGIPVDEFTRGDEPHLWLQRAIEKTITIS</sequence>
<dbReference type="Proteomes" id="UP001498421">
    <property type="component" value="Unassembled WGS sequence"/>
</dbReference>
<comment type="caution">
    <text evidence="1">The sequence shown here is derived from an EMBL/GenBank/DDBJ whole genome shotgun (WGS) entry which is preliminary data.</text>
</comment>
<reference evidence="1 2" key="1">
    <citation type="journal article" date="2025" name="Microbiol. Resour. Announc.">
        <title>Draft genome sequences for Neonectria magnoliae and Neonectria punicea, canker pathogens of Liriodendron tulipifera and Acer saccharum in West Virginia.</title>
        <authorList>
            <person name="Petronek H.M."/>
            <person name="Kasson M.T."/>
            <person name="Metheny A.M."/>
            <person name="Stauder C.M."/>
            <person name="Lovett B."/>
            <person name="Lynch S.C."/>
            <person name="Garnas J.R."/>
            <person name="Kasson L.R."/>
            <person name="Stajich J.E."/>
        </authorList>
    </citation>
    <scope>NUCLEOTIDE SEQUENCE [LARGE SCALE GENOMIC DNA]</scope>
    <source>
        <strain evidence="1 2">NRRL 64651</strain>
    </source>
</reference>
<organism evidence="1 2">
    <name type="scientific">Neonectria magnoliae</name>
    <dbReference type="NCBI Taxonomy" id="2732573"/>
    <lineage>
        <taxon>Eukaryota</taxon>
        <taxon>Fungi</taxon>
        <taxon>Dikarya</taxon>
        <taxon>Ascomycota</taxon>
        <taxon>Pezizomycotina</taxon>
        <taxon>Sordariomycetes</taxon>
        <taxon>Hypocreomycetidae</taxon>
        <taxon>Hypocreales</taxon>
        <taxon>Nectriaceae</taxon>
        <taxon>Neonectria</taxon>
    </lineage>
</organism>
<evidence type="ECO:0000313" key="2">
    <source>
        <dbReference type="Proteomes" id="UP001498421"/>
    </source>
</evidence>
<protein>
    <submittedName>
        <fullName evidence="1">Uncharacterized protein</fullName>
    </submittedName>
</protein>
<accession>A0ABR1HN65</accession>
<name>A0ABR1HN65_9HYPO</name>
<dbReference type="EMBL" id="JAZAVK010000109">
    <property type="protein sequence ID" value="KAK7422437.1"/>
    <property type="molecule type" value="Genomic_DNA"/>
</dbReference>
<evidence type="ECO:0000313" key="1">
    <source>
        <dbReference type="EMBL" id="KAK7422437.1"/>
    </source>
</evidence>
<keyword evidence="2" id="KW-1185">Reference proteome</keyword>